<dbReference type="STRING" id="1400863.BN873_770048"/>
<gene>
    <name evidence="2" type="ORF">BN873_770048</name>
</gene>
<protein>
    <recommendedName>
        <fullName evidence="1">Putative zinc-finger domain-containing protein</fullName>
    </recommendedName>
</protein>
<name>W6MCF9_9GAMM</name>
<evidence type="ECO:0000259" key="1">
    <source>
        <dbReference type="Pfam" id="PF13490"/>
    </source>
</evidence>
<dbReference type="Pfam" id="PF13490">
    <property type="entry name" value="zf-HC2"/>
    <property type="match status" value="1"/>
</dbReference>
<dbReference type="AlphaFoldDB" id="W6MCF9"/>
<dbReference type="InterPro" id="IPR027383">
    <property type="entry name" value="Znf_put"/>
</dbReference>
<dbReference type="RefSeq" id="WP_048675546.1">
    <property type="nucleotide sequence ID" value="NZ_CBTJ020000088.1"/>
</dbReference>
<reference evidence="2" key="1">
    <citation type="submission" date="2013-07" db="EMBL/GenBank/DDBJ databases">
        <authorList>
            <person name="McIlroy S."/>
        </authorList>
    </citation>
    <scope>NUCLEOTIDE SEQUENCE [LARGE SCALE GENOMIC DNA]</scope>
    <source>
        <strain evidence="2">Run_A_D11</strain>
    </source>
</reference>
<proteinExistence type="predicted"/>
<sequence>MTTTLTDPSPNMHEDIEALLPWYTNGTLTPDETTTVEQHLAHCAACRQELAQCQALAQAIHREHQMEDWQPAPDGFDRLLAQIDPMERKSASAATRRPSLLEHLRNWLGTTPNPVRWTLALESMAVAALLLMVALPGTRPLSDYETLSDAAHWPSTTGPRLRVVFADATTVKEIQNLLQEIDGGIIAGPTALGVYTIALPKSEPTAHLVADVVGKLRARPQVRLVETLNDGGSL</sequence>
<reference evidence="2" key="2">
    <citation type="submission" date="2014-03" db="EMBL/GenBank/DDBJ databases">
        <title>Candidatus Competibacter-lineage genomes retrieved from metagenomes reveal functional metabolic diversity.</title>
        <authorList>
            <person name="McIlroy S.J."/>
            <person name="Albertsen M."/>
            <person name="Andresen E.K."/>
            <person name="Saunders A.M."/>
            <person name="Kristiansen R."/>
            <person name="Stokholm-Bjerregaard M."/>
            <person name="Nielsen K.L."/>
            <person name="Nielsen P.H."/>
        </authorList>
    </citation>
    <scope>NUCLEOTIDE SEQUENCE</scope>
    <source>
        <strain evidence="2">Run_A_D11</strain>
    </source>
</reference>
<dbReference type="Proteomes" id="UP000035760">
    <property type="component" value="Unassembled WGS sequence"/>
</dbReference>
<dbReference type="Gene3D" id="1.10.10.1320">
    <property type="entry name" value="Anti-sigma factor, zinc-finger domain"/>
    <property type="match status" value="1"/>
</dbReference>
<organism evidence="2 3">
    <name type="scientific">Candidatus Competibacter denitrificans Run_A_D11</name>
    <dbReference type="NCBI Taxonomy" id="1400863"/>
    <lineage>
        <taxon>Bacteria</taxon>
        <taxon>Pseudomonadati</taxon>
        <taxon>Pseudomonadota</taxon>
        <taxon>Gammaproteobacteria</taxon>
        <taxon>Candidatus Competibacteraceae</taxon>
        <taxon>Candidatus Competibacter</taxon>
    </lineage>
</organism>
<dbReference type="EMBL" id="CBTJ020000088">
    <property type="protein sequence ID" value="CDI04015.1"/>
    <property type="molecule type" value="Genomic_DNA"/>
</dbReference>
<evidence type="ECO:0000313" key="3">
    <source>
        <dbReference type="Proteomes" id="UP000035760"/>
    </source>
</evidence>
<feature type="domain" description="Putative zinc-finger" evidence="1">
    <location>
        <begin position="14"/>
        <end position="47"/>
    </location>
</feature>
<keyword evidence="3" id="KW-1185">Reference proteome</keyword>
<comment type="caution">
    <text evidence="2">The sequence shown here is derived from an EMBL/GenBank/DDBJ whole genome shotgun (WGS) entry which is preliminary data.</text>
</comment>
<dbReference type="OrthoDB" id="7554380at2"/>
<dbReference type="InterPro" id="IPR041916">
    <property type="entry name" value="Anti_sigma_zinc_sf"/>
</dbReference>
<accession>W6MCF9</accession>
<evidence type="ECO:0000313" key="2">
    <source>
        <dbReference type="EMBL" id="CDI04015.1"/>
    </source>
</evidence>